<dbReference type="HOGENOM" id="CLU_078552_0_0_1"/>
<keyword evidence="4" id="KW-1185">Reference proteome</keyword>
<dbReference type="OrthoDB" id="10254221at2759"/>
<reference evidence="4" key="2">
    <citation type="submission" date="2015-01" db="EMBL/GenBank/DDBJ databases">
        <title>Evolutionary Origins and Diversification of the Mycorrhizal Mutualists.</title>
        <authorList>
            <consortium name="DOE Joint Genome Institute"/>
            <consortium name="Mycorrhizal Genomics Consortium"/>
            <person name="Kohler A."/>
            <person name="Kuo A."/>
            <person name="Nagy L.G."/>
            <person name="Floudas D."/>
            <person name="Copeland A."/>
            <person name="Barry K.W."/>
            <person name="Cichocki N."/>
            <person name="Veneault-Fourrey C."/>
            <person name="LaButti K."/>
            <person name="Lindquist E.A."/>
            <person name="Lipzen A."/>
            <person name="Lundell T."/>
            <person name="Morin E."/>
            <person name="Murat C."/>
            <person name="Riley R."/>
            <person name="Ohm R."/>
            <person name="Sun H."/>
            <person name="Tunlid A."/>
            <person name="Henrissat B."/>
            <person name="Grigoriev I.V."/>
            <person name="Hibbett D.S."/>
            <person name="Martin F."/>
        </authorList>
    </citation>
    <scope>NUCLEOTIDE SEQUENCE [LARGE SCALE GENOMIC DNA]</scope>
    <source>
        <strain evidence="4">Zn</strain>
    </source>
</reference>
<sequence length="236" mass="25700">METVLIIGATGNIGVAAVLAALQSKRNVLAVVRNQASANKLFQHIGTRDGITTVEADITSDQGVQTVVDQVRAGKLPSFQHVYSAAGGGYGATLLQDLSTSDLREFMNVNFESNFFAYRATIPYLLEQKGQTSWTLCTGSQGDIGVRAAPALTQGPLFSMANVACRDNAETNVRFNEVYLATRVEVDSMAERSGSMKASDFSVVYTEMLSRTEIKSCRICVYTNEDLKDLKYKKKV</sequence>
<dbReference type="InterPro" id="IPR002347">
    <property type="entry name" value="SDR_fam"/>
</dbReference>
<accession>A0A0C3HBR3</accession>
<reference evidence="3 4" key="1">
    <citation type="submission" date="2014-04" db="EMBL/GenBank/DDBJ databases">
        <authorList>
            <consortium name="DOE Joint Genome Institute"/>
            <person name="Kuo A."/>
            <person name="Martino E."/>
            <person name="Perotto S."/>
            <person name="Kohler A."/>
            <person name="Nagy L.G."/>
            <person name="Floudas D."/>
            <person name="Copeland A."/>
            <person name="Barry K.W."/>
            <person name="Cichocki N."/>
            <person name="Veneault-Fourrey C."/>
            <person name="LaButti K."/>
            <person name="Lindquist E.A."/>
            <person name="Lipzen A."/>
            <person name="Lundell T."/>
            <person name="Morin E."/>
            <person name="Murat C."/>
            <person name="Sun H."/>
            <person name="Tunlid A."/>
            <person name="Henrissat B."/>
            <person name="Grigoriev I.V."/>
            <person name="Hibbett D.S."/>
            <person name="Martin F."/>
            <person name="Nordberg H.P."/>
            <person name="Cantor M.N."/>
            <person name="Hua S.X."/>
        </authorList>
    </citation>
    <scope>NUCLEOTIDE SEQUENCE [LARGE SCALE GENOMIC DNA]</scope>
    <source>
        <strain evidence="3 4">Zn</strain>
    </source>
</reference>
<protein>
    <submittedName>
        <fullName evidence="3">Uncharacterized protein</fullName>
    </submittedName>
</protein>
<dbReference type="AlphaFoldDB" id="A0A0C3HBR3"/>
<dbReference type="GO" id="GO:0016491">
    <property type="term" value="F:oxidoreductase activity"/>
    <property type="evidence" value="ECO:0007669"/>
    <property type="project" value="UniProtKB-KW"/>
</dbReference>
<dbReference type="CDD" id="cd05233">
    <property type="entry name" value="SDR_c"/>
    <property type="match status" value="1"/>
</dbReference>
<dbReference type="PANTHER" id="PTHR43669">
    <property type="entry name" value="5-KETO-D-GLUCONATE 5-REDUCTASE"/>
    <property type="match status" value="1"/>
</dbReference>
<evidence type="ECO:0000256" key="2">
    <source>
        <dbReference type="ARBA" id="ARBA00023002"/>
    </source>
</evidence>
<dbReference type="InParanoid" id="A0A0C3HBR3"/>
<dbReference type="Pfam" id="PF00106">
    <property type="entry name" value="adh_short"/>
    <property type="match status" value="1"/>
</dbReference>
<dbReference type="SUPFAM" id="SSF51735">
    <property type="entry name" value="NAD(P)-binding Rossmann-fold domains"/>
    <property type="match status" value="1"/>
</dbReference>
<dbReference type="Gene3D" id="3.40.50.720">
    <property type="entry name" value="NAD(P)-binding Rossmann-like Domain"/>
    <property type="match status" value="1"/>
</dbReference>
<dbReference type="Proteomes" id="UP000054321">
    <property type="component" value="Unassembled WGS sequence"/>
</dbReference>
<feature type="non-terminal residue" evidence="3">
    <location>
        <position position="236"/>
    </location>
</feature>
<dbReference type="STRING" id="913774.A0A0C3HBR3"/>
<organism evidence="3 4">
    <name type="scientific">Oidiodendron maius (strain Zn)</name>
    <dbReference type="NCBI Taxonomy" id="913774"/>
    <lineage>
        <taxon>Eukaryota</taxon>
        <taxon>Fungi</taxon>
        <taxon>Dikarya</taxon>
        <taxon>Ascomycota</taxon>
        <taxon>Pezizomycotina</taxon>
        <taxon>Leotiomycetes</taxon>
        <taxon>Leotiomycetes incertae sedis</taxon>
        <taxon>Myxotrichaceae</taxon>
        <taxon>Oidiodendron</taxon>
    </lineage>
</organism>
<name>A0A0C3HBR3_OIDMZ</name>
<proteinExistence type="inferred from homology"/>
<comment type="similarity">
    <text evidence="1">Belongs to the short-chain dehydrogenases/reductases (SDR) family.</text>
</comment>
<gene>
    <name evidence="3" type="ORF">OIDMADRAFT_65411</name>
</gene>
<evidence type="ECO:0000313" key="4">
    <source>
        <dbReference type="Proteomes" id="UP000054321"/>
    </source>
</evidence>
<keyword evidence="2" id="KW-0560">Oxidoreductase</keyword>
<dbReference type="EMBL" id="KN832878">
    <property type="protein sequence ID" value="KIM99806.1"/>
    <property type="molecule type" value="Genomic_DNA"/>
</dbReference>
<evidence type="ECO:0000256" key="1">
    <source>
        <dbReference type="ARBA" id="ARBA00006484"/>
    </source>
</evidence>
<evidence type="ECO:0000313" key="3">
    <source>
        <dbReference type="EMBL" id="KIM99806.1"/>
    </source>
</evidence>
<dbReference type="InterPro" id="IPR036291">
    <property type="entry name" value="NAD(P)-bd_dom_sf"/>
</dbReference>
<dbReference type="PANTHER" id="PTHR43669:SF3">
    <property type="entry name" value="ALCOHOL DEHYDROGENASE, PUTATIVE (AFU_ORTHOLOGUE AFUA_3G03445)-RELATED"/>
    <property type="match status" value="1"/>
</dbReference>